<gene>
    <name evidence="17" type="ORF">TVAG_382430</name>
</gene>
<evidence type="ECO:0000256" key="12">
    <source>
        <dbReference type="ARBA" id="ARBA00023137"/>
    </source>
</evidence>
<dbReference type="EMBL" id="DS113707">
    <property type="protein sequence ID" value="EAX97619.1"/>
    <property type="molecule type" value="Genomic_DNA"/>
</dbReference>
<dbReference type="RefSeq" id="XP_001310549.1">
    <property type="nucleotide sequence ID" value="XM_001310548.1"/>
</dbReference>
<keyword evidence="5" id="KW-0812">Transmembrane</keyword>
<keyword evidence="18" id="KW-1185">Reference proteome</keyword>
<reference evidence="17" key="1">
    <citation type="submission" date="2006-10" db="EMBL/GenBank/DDBJ databases">
        <authorList>
            <person name="Amadeo P."/>
            <person name="Zhao Q."/>
            <person name="Wortman J."/>
            <person name="Fraser-Liggett C."/>
            <person name="Carlton J."/>
        </authorList>
    </citation>
    <scope>NUCLEOTIDE SEQUENCE</scope>
    <source>
        <strain evidence="17">G3</strain>
    </source>
</reference>
<accession>A2FBR9</accession>
<evidence type="ECO:0000256" key="10">
    <source>
        <dbReference type="ARBA" id="ARBA00022989"/>
    </source>
</evidence>
<evidence type="ECO:0000256" key="11">
    <source>
        <dbReference type="ARBA" id="ARBA00023136"/>
    </source>
</evidence>
<evidence type="ECO:0000256" key="13">
    <source>
        <dbReference type="ARBA" id="ARBA00023157"/>
    </source>
</evidence>
<proteinExistence type="predicted"/>
<dbReference type="Pfam" id="PF12810">
    <property type="entry name" value="ALK_LTK_GRD"/>
    <property type="match status" value="1"/>
</dbReference>
<dbReference type="VEuPathDB" id="TrichDB:TVAGG3_0642640"/>
<dbReference type="InParanoid" id="A2FBR9"/>
<evidence type="ECO:0000256" key="2">
    <source>
        <dbReference type="ARBA" id="ARBA00011902"/>
    </source>
</evidence>
<dbReference type="InterPro" id="IPR055163">
    <property type="entry name" value="ALK/LTK-like_GRD"/>
</dbReference>
<evidence type="ECO:0000256" key="3">
    <source>
        <dbReference type="ARBA" id="ARBA00022475"/>
    </source>
</evidence>
<dbReference type="GO" id="GO:0005886">
    <property type="term" value="C:plasma membrane"/>
    <property type="evidence" value="ECO:0007669"/>
    <property type="project" value="UniProtKB-SubCell"/>
</dbReference>
<feature type="domain" description="ALK/LTK-like glycine-rich" evidence="16">
    <location>
        <begin position="7"/>
        <end position="161"/>
    </location>
</feature>
<keyword evidence="4" id="KW-0808">Transferase</keyword>
<dbReference type="GO" id="GO:0005524">
    <property type="term" value="F:ATP binding"/>
    <property type="evidence" value="ECO:0007669"/>
    <property type="project" value="UniProtKB-KW"/>
</dbReference>
<keyword evidence="13" id="KW-1015">Disulfide bond</keyword>
<comment type="subcellular location">
    <subcellularLocation>
        <location evidence="1">Cell membrane</location>
        <topology evidence="1">Single-pass type I membrane protein</topology>
    </subcellularLocation>
</comment>
<keyword evidence="12" id="KW-0829">Tyrosine-protein kinase</keyword>
<dbReference type="Proteomes" id="UP000001542">
    <property type="component" value="Unassembled WGS sequence"/>
</dbReference>
<keyword evidence="7" id="KW-0547">Nucleotide-binding</keyword>
<protein>
    <recommendedName>
        <fullName evidence="2">receptor protein-tyrosine kinase</fullName>
        <ecNumber evidence="2">2.7.10.1</ecNumber>
    </recommendedName>
</protein>
<evidence type="ECO:0000313" key="17">
    <source>
        <dbReference type="EMBL" id="EAX97619.1"/>
    </source>
</evidence>
<keyword evidence="3" id="KW-1003">Cell membrane</keyword>
<keyword evidence="14" id="KW-0675">Receptor</keyword>
<name>A2FBR9_TRIV3</name>
<dbReference type="VEuPathDB" id="TrichDB:TVAG_382430"/>
<evidence type="ECO:0000256" key="8">
    <source>
        <dbReference type="ARBA" id="ARBA00022777"/>
    </source>
</evidence>
<evidence type="ECO:0000256" key="14">
    <source>
        <dbReference type="ARBA" id="ARBA00023170"/>
    </source>
</evidence>
<keyword evidence="9" id="KW-0067">ATP-binding</keyword>
<keyword evidence="15" id="KW-0325">Glycoprotein</keyword>
<evidence type="ECO:0000256" key="4">
    <source>
        <dbReference type="ARBA" id="ARBA00022679"/>
    </source>
</evidence>
<evidence type="ECO:0000259" key="16">
    <source>
        <dbReference type="Pfam" id="PF12810"/>
    </source>
</evidence>
<reference evidence="17" key="2">
    <citation type="journal article" date="2007" name="Science">
        <title>Draft genome sequence of the sexually transmitted pathogen Trichomonas vaginalis.</title>
        <authorList>
            <person name="Carlton J.M."/>
            <person name="Hirt R.P."/>
            <person name="Silva J.C."/>
            <person name="Delcher A.L."/>
            <person name="Schatz M."/>
            <person name="Zhao Q."/>
            <person name="Wortman J.R."/>
            <person name="Bidwell S.L."/>
            <person name="Alsmark U.C.M."/>
            <person name="Besteiro S."/>
            <person name="Sicheritz-Ponten T."/>
            <person name="Noel C.J."/>
            <person name="Dacks J.B."/>
            <person name="Foster P.G."/>
            <person name="Simillion C."/>
            <person name="Van de Peer Y."/>
            <person name="Miranda-Saavedra D."/>
            <person name="Barton G.J."/>
            <person name="Westrop G.D."/>
            <person name="Mueller S."/>
            <person name="Dessi D."/>
            <person name="Fiori P.L."/>
            <person name="Ren Q."/>
            <person name="Paulsen I."/>
            <person name="Zhang H."/>
            <person name="Bastida-Corcuera F.D."/>
            <person name="Simoes-Barbosa A."/>
            <person name="Brown M.T."/>
            <person name="Hayes R.D."/>
            <person name="Mukherjee M."/>
            <person name="Okumura C.Y."/>
            <person name="Schneider R."/>
            <person name="Smith A.J."/>
            <person name="Vanacova S."/>
            <person name="Villalvazo M."/>
            <person name="Haas B.J."/>
            <person name="Pertea M."/>
            <person name="Feldblyum T.V."/>
            <person name="Utterback T.R."/>
            <person name="Shu C.L."/>
            <person name="Osoegawa K."/>
            <person name="de Jong P.J."/>
            <person name="Hrdy I."/>
            <person name="Horvathova L."/>
            <person name="Zubacova Z."/>
            <person name="Dolezal P."/>
            <person name="Malik S.B."/>
            <person name="Logsdon J.M. Jr."/>
            <person name="Henze K."/>
            <person name="Gupta A."/>
            <person name="Wang C.C."/>
            <person name="Dunne R.L."/>
            <person name="Upcroft J.A."/>
            <person name="Upcroft P."/>
            <person name="White O."/>
            <person name="Salzberg S.L."/>
            <person name="Tang P."/>
            <person name="Chiu C.-H."/>
            <person name="Lee Y.-S."/>
            <person name="Embley T.M."/>
            <person name="Coombs G.H."/>
            <person name="Mottram J.C."/>
            <person name="Tachezy J."/>
            <person name="Fraser-Liggett C.M."/>
            <person name="Johnson P.J."/>
        </authorList>
    </citation>
    <scope>NUCLEOTIDE SEQUENCE [LARGE SCALE GENOMIC DNA]</scope>
    <source>
        <strain evidence="17">G3</strain>
    </source>
</reference>
<evidence type="ECO:0000256" key="7">
    <source>
        <dbReference type="ARBA" id="ARBA00022741"/>
    </source>
</evidence>
<keyword evidence="10" id="KW-1133">Transmembrane helix</keyword>
<evidence type="ECO:0000256" key="1">
    <source>
        <dbReference type="ARBA" id="ARBA00004251"/>
    </source>
</evidence>
<evidence type="ECO:0000256" key="6">
    <source>
        <dbReference type="ARBA" id="ARBA00022729"/>
    </source>
</evidence>
<organism evidence="17 18">
    <name type="scientific">Trichomonas vaginalis (strain ATCC PRA-98 / G3)</name>
    <dbReference type="NCBI Taxonomy" id="412133"/>
    <lineage>
        <taxon>Eukaryota</taxon>
        <taxon>Metamonada</taxon>
        <taxon>Parabasalia</taxon>
        <taxon>Trichomonadida</taxon>
        <taxon>Trichomonadidae</taxon>
        <taxon>Trichomonas</taxon>
    </lineage>
</organism>
<dbReference type="KEGG" id="tva:4755414"/>
<evidence type="ECO:0000256" key="15">
    <source>
        <dbReference type="ARBA" id="ARBA00023180"/>
    </source>
</evidence>
<dbReference type="AlphaFoldDB" id="A2FBR9"/>
<evidence type="ECO:0000313" key="18">
    <source>
        <dbReference type="Proteomes" id="UP000001542"/>
    </source>
</evidence>
<evidence type="ECO:0000256" key="9">
    <source>
        <dbReference type="ARBA" id="ARBA00022840"/>
    </source>
</evidence>
<keyword evidence="6" id="KW-0732">Signal</keyword>
<sequence length="345" mass="37601">MSFISIGEAKNESGILFAGAGAGSGAGTFFNQYTYGGYGGGVSGGDGSHCTKYYGNLRCGTGATQTSYGTNYANSNNNGGKFYGGNCEARGYHEASGGGSGYYGGAGGDYYSAGGGGSSFINESFIKNGIIIPGNESMPSPYSFTERLIGNRGQGYVRITPIVINIEIFSPKRSCYYPDTNLTLDLILFTYNFNEVYNISRTVNSSGLQDYELIQTHQDDSQNYIFNDTFKVPSERGYYQISYFMFSESVPYYKIEDVILVNKVPEILLIGERVTVELAGISLGNVTFKCKYEDHDLYTSSEMVSSDSFVTGTIKIDIINFPISSQIHFDFYAIDELGTKSNIIQ</sequence>
<dbReference type="EC" id="2.7.10.1" evidence="2"/>
<keyword evidence="11" id="KW-0472">Membrane</keyword>
<keyword evidence="8" id="KW-0418">Kinase</keyword>
<dbReference type="GO" id="GO:0004714">
    <property type="term" value="F:transmembrane receptor protein tyrosine kinase activity"/>
    <property type="evidence" value="ECO:0007669"/>
    <property type="project" value="UniProtKB-EC"/>
</dbReference>
<evidence type="ECO:0000256" key="5">
    <source>
        <dbReference type="ARBA" id="ARBA00022692"/>
    </source>
</evidence>